<keyword evidence="2" id="KW-0732">Signal</keyword>
<evidence type="ECO:0008006" key="7">
    <source>
        <dbReference type="Google" id="ProtNLM"/>
    </source>
</evidence>
<dbReference type="InterPro" id="IPR036278">
    <property type="entry name" value="Sialidase_sf"/>
</dbReference>
<evidence type="ECO:0000259" key="3">
    <source>
        <dbReference type="Pfam" id="PF22585"/>
    </source>
</evidence>
<proteinExistence type="predicted"/>
<feature type="chain" id="PRO_5015469316" description="BNR repeat protein" evidence="2">
    <location>
        <begin position="45"/>
        <end position="641"/>
    </location>
</feature>
<keyword evidence="6" id="KW-1185">Reference proteome</keyword>
<feature type="domain" description="BT-1020-like N-terminal beta-propeller" evidence="4">
    <location>
        <begin position="51"/>
        <end position="277"/>
    </location>
</feature>
<accession>A0A2T0TBA8</accession>
<evidence type="ECO:0000313" key="6">
    <source>
        <dbReference type="Proteomes" id="UP000238375"/>
    </source>
</evidence>
<organism evidence="5 6">
    <name type="scientific">Spirosoma oryzae</name>
    <dbReference type="NCBI Taxonomy" id="1469603"/>
    <lineage>
        <taxon>Bacteria</taxon>
        <taxon>Pseudomonadati</taxon>
        <taxon>Bacteroidota</taxon>
        <taxon>Cytophagia</taxon>
        <taxon>Cytophagales</taxon>
        <taxon>Cytophagaceae</taxon>
        <taxon>Spirosoma</taxon>
    </lineage>
</organism>
<feature type="signal peptide" evidence="2">
    <location>
        <begin position="1"/>
        <end position="44"/>
    </location>
</feature>
<name>A0A2T0TBA8_9BACT</name>
<evidence type="ECO:0000313" key="5">
    <source>
        <dbReference type="EMBL" id="PRY42947.1"/>
    </source>
</evidence>
<evidence type="ECO:0000256" key="1">
    <source>
        <dbReference type="SAM" id="MobiDB-lite"/>
    </source>
</evidence>
<evidence type="ECO:0000256" key="2">
    <source>
        <dbReference type="SAM" id="SignalP"/>
    </source>
</evidence>
<gene>
    <name evidence="5" type="ORF">CLV58_10476</name>
</gene>
<dbReference type="InterPro" id="IPR054490">
    <property type="entry name" value="BT_1020-like_b-sandwich_1"/>
</dbReference>
<dbReference type="EMBL" id="PVTE01000004">
    <property type="protein sequence ID" value="PRY42947.1"/>
    <property type="molecule type" value="Genomic_DNA"/>
</dbReference>
<feature type="region of interest" description="Disordered" evidence="1">
    <location>
        <begin position="600"/>
        <end position="626"/>
    </location>
</feature>
<comment type="caution">
    <text evidence="5">The sequence shown here is derived from an EMBL/GenBank/DDBJ whole genome shotgun (WGS) entry which is preliminary data.</text>
</comment>
<dbReference type="Proteomes" id="UP000238375">
    <property type="component" value="Unassembled WGS sequence"/>
</dbReference>
<feature type="domain" description="BT-1020-like structural beta-sandwich" evidence="3">
    <location>
        <begin position="450"/>
        <end position="613"/>
    </location>
</feature>
<protein>
    <recommendedName>
        <fullName evidence="7">BNR repeat protein</fullName>
    </recommendedName>
</protein>
<evidence type="ECO:0000259" key="4">
    <source>
        <dbReference type="Pfam" id="PF24067"/>
    </source>
</evidence>
<dbReference type="InterPro" id="IPR056425">
    <property type="entry name" value="Beta-prop_BT_1020"/>
</dbReference>
<dbReference type="Pfam" id="PF22585">
    <property type="entry name" value="Sialidase-like_CBM"/>
    <property type="match status" value="1"/>
</dbReference>
<sequence length="641" mass="71259">MRVVAKGAVVSYFADKYNLACMKPIRSLLSVAIAGLLTVSSIHAQTGSPAEPVRYVGGVTVDPTLHEGRLRYAIGVENRQTLRANRTHPEQADGYGWTYNHASNLCYWNGRFYQQYLSNPADEHVAPGQTLLVTSTDGRNWEKPQVAFPPYKAPEGVTIPEGYHGYMMHQRMGFYTAPDGRLLTVAFYGHTDDPFGKGGIGRVVREVYKDGTFGPIYFIRYSSYNNWNETNTSYPFYKKSPDTGFVNACDALLADKLMTFQWYDEDNGKDGFYGTNKAGQALSYYHRKDGQVVALWKKSLTGLSADEGKTFSAPVKVPTLLMSGGKVWGQRTDDGRYAISYNPIETTQYRYPLAIISGDDGIVFDNLLLVSGEVPLRRFTGRWKDFGPCYMRGIEEGNGNPPGSDMWMTYSVNKEDMWVSRIPTPIRYAVTGPVADNFDKLTPGGAVPDWNIYAPKWAPITLVKAPGASKGLSLELRDTDPYDYARAIRVFKESRTATVQLRLYADPKNTGDLDIDLTDQYGNRPVRLRVTAKQQLLAVDGGTEKVLQTVQPGQWYTLKLVVKASPGGTYSVSANDKPVLSNARLAEAVTSVERLSLRTGPYRNLPNRQTPNETNDPPLPGCDEQTAPTLFYIDDVRLSGN</sequence>
<dbReference type="Pfam" id="PF24067">
    <property type="entry name" value="Beta-prop_BT_1020"/>
    <property type="match status" value="1"/>
</dbReference>
<feature type="compositionally biased region" description="Polar residues" evidence="1">
    <location>
        <begin position="606"/>
        <end position="615"/>
    </location>
</feature>
<dbReference type="AlphaFoldDB" id="A0A2T0TBA8"/>
<reference evidence="5 6" key="1">
    <citation type="submission" date="2018-03" db="EMBL/GenBank/DDBJ databases">
        <title>Genomic Encyclopedia of Archaeal and Bacterial Type Strains, Phase II (KMG-II): from individual species to whole genera.</title>
        <authorList>
            <person name="Goeker M."/>
        </authorList>
    </citation>
    <scope>NUCLEOTIDE SEQUENCE [LARGE SCALE GENOMIC DNA]</scope>
    <source>
        <strain evidence="5 6">DSM 28354</strain>
    </source>
</reference>
<dbReference type="SUPFAM" id="SSF50939">
    <property type="entry name" value="Sialidases"/>
    <property type="match status" value="1"/>
</dbReference>